<accession>A0A5M6IBA9</accession>
<dbReference type="PROSITE" id="PS01047">
    <property type="entry name" value="HMA_1"/>
    <property type="match status" value="1"/>
</dbReference>
<dbReference type="Pfam" id="PF00403">
    <property type="entry name" value="HMA"/>
    <property type="match status" value="1"/>
</dbReference>
<keyword evidence="1" id="KW-0479">Metal-binding</keyword>
<dbReference type="InterPro" id="IPR036163">
    <property type="entry name" value="HMA_dom_sf"/>
</dbReference>
<dbReference type="CDD" id="cd00371">
    <property type="entry name" value="HMA"/>
    <property type="match status" value="1"/>
</dbReference>
<dbReference type="EMBL" id="VWPJ01000008">
    <property type="protein sequence ID" value="KAA5605590.1"/>
    <property type="molecule type" value="Genomic_DNA"/>
</dbReference>
<proteinExistence type="predicted"/>
<dbReference type="OrthoDB" id="9801832at2"/>
<dbReference type="InterPro" id="IPR017969">
    <property type="entry name" value="Heavy-metal-associated_CS"/>
</dbReference>
<dbReference type="AlphaFoldDB" id="A0A5M6IBA9"/>
<evidence type="ECO:0000313" key="4">
    <source>
        <dbReference type="Proteomes" id="UP000324065"/>
    </source>
</evidence>
<dbReference type="InterPro" id="IPR006121">
    <property type="entry name" value="HMA_dom"/>
</dbReference>
<gene>
    <name evidence="3" type="ORF">F1188_10150</name>
</gene>
<comment type="caution">
    <text evidence="3">The sequence shown here is derived from an EMBL/GenBank/DDBJ whole genome shotgun (WGS) entry which is preliminary data.</text>
</comment>
<dbReference type="Proteomes" id="UP000324065">
    <property type="component" value="Unassembled WGS sequence"/>
</dbReference>
<dbReference type="PROSITE" id="PS50846">
    <property type="entry name" value="HMA_2"/>
    <property type="match status" value="1"/>
</dbReference>
<keyword evidence="4" id="KW-1185">Reference proteome</keyword>
<dbReference type="SUPFAM" id="SSF55008">
    <property type="entry name" value="HMA, heavy metal-associated domain"/>
    <property type="match status" value="1"/>
</dbReference>
<sequence length="69" mass="6873">MTATYTVTGMTCGGCARSVETAIRQAAPSVESVSVDLDKNTVTVTGAVEDSVIAGAVDDAGFDFGGRAA</sequence>
<evidence type="ECO:0000259" key="2">
    <source>
        <dbReference type="PROSITE" id="PS50846"/>
    </source>
</evidence>
<evidence type="ECO:0000313" key="3">
    <source>
        <dbReference type="EMBL" id="KAA5605590.1"/>
    </source>
</evidence>
<evidence type="ECO:0000256" key="1">
    <source>
        <dbReference type="ARBA" id="ARBA00022723"/>
    </source>
</evidence>
<protein>
    <submittedName>
        <fullName evidence="3">Heavy-metal-associated domain-containing protein</fullName>
    </submittedName>
</protein>
<organism evidence="3 4">
    <name type="scientific">Roseospira marina</name>
    <dbReference type="NCBI Taxonomy" id="140057"/>
    <lineage>
        <taxon>Bacteria</taxon>
        <taxon>Pseudomonadati</taxon>
        <taxon>Pseudomonadota</taxon>
        <taxon>Alphaproteobacteria</taxon>
        <taxon>Rhodospirillales</taxon>
        <taxon>Rhodospirillaceae</taxon>
        <taxon>Roseospira</taxon>
    </lineage>
</organism>
<dbReference type="Gene3D" id="3.30.70.100">
    <property type="match status" value="1"/>
</dbReference>
<dbReference type="RefSeq" id="WP_150062301.1">
    <property type="nucleotide sequence ID" value="NZ_JACHII010000002.1"/>
</dbReference>
<dbReference type="GO" id="GO:0046872">
    <property type="term" value="F:metal ion binding"/>
    <property type="evidence" value="ECO:0007669"/>
    <property type="project" value="UniProtKB-KW"/>
</dbReference>
<name>A0A5M6IBA9_9PROT</name>
<reference evidence="3 4" key="1">
    <citation type="submission" date="2019-09" db="EMBL/GenBank/DDBJ databases">
        <title>Genome sequence of Roseospira marina, one of the more divergent members of the non-sulfur purple photosynthetic bacterial family, the Rhodospirillaceae.</title>
        <authorList>
            <person name="Meyer T."/>
            <person name="Kyndt J."/>
        </authorList>
    </citation>
    <scope>NUCLEOTIDE SEQUENCE [LARGE SCALE GENOMIC DNA]</scope>
    <source>
        <strain evidence="3 4">DSM 15113</strain>
    </source>
</reference>
<feature type="domain" description="HMA" evidence="2">
    <location>
        <begin position="1"/>
        <end position="65"/>
    </location>
</feature>